<evidence type="ECO:0000256" key="6">
    <source>
        <dbReference type="ARBA" id="ARBA00049753"/>
    </source>
</evidence>
<dbReference type="GO" id="GO:0042597">
    <property type="term" value="C:periplasmic space"/>
    <property type="evidence" value="ECO:0007669"/>
    <property type="project" value="UniProtKB-SubCell"/>
</dbReference>
<accession>A0A090K0N4</accession>
<dbReference type="STRING" id="80852.AWOD_II_0628"/>
<dbReference type="InterPro" id="IPR050490">
    <property type="entry name" value="Bact_solute-bd_prot1"/>
</dbReference>
<gene>
    <name evidence="8" type="ORF">AWOD_II_0628</name>
</gene>
<feature type="signal peptide" evidence="7">
    <location>
        <begin position="1"/>
        <end position="20"/>
    </location>
</feature>
<dbReference type="AlphaFoldDB" id="A0A090K0N4"/>
<dbReference type="PROSITE" id="PS01037">
    <property type="entry name" value="SBP_BACTERIAL_1"/>
    <property type="match status" value="1"/>
</dbReference>
<dbReference type="PANTHER" id="PTHR43649">
    <property type="entry name" value="ARABINOSE-BINDING PROTEIN-RELATED"/>
    <property type="match status" value="1"/>
</dbReference>
<sequence>MNKKILLALGLSALAMNAQATTVITIDTWSNEGDIWQEKILPAFYKKNPGIKVEFRQLDFSKYDLLLQDKERAGDLAMCRPFDSSLKIFQAGVFDEITEMDGIENFPSFAQSPWQTRSGAQTYCLPMASVIHGFFYNKSVFKELGLKEPETRREFYQLLDKVKSDGRYQAMSMSVKDKWVPATLGFQNIGPNYWKGEDGRLGIVEGTEQLNDKSYQSVFAELSRWVNYLGPDYQSVSYADSIDAFKSGKVAVYPAGSWGIPTFRNEIELGAFKPPVAHKGDECYISDHTDIGIGVNTHSKNKEAAMTLLNWMTTAEFAERLTNSLPGFFSLSNHFIEVSDPTAATMMSWRTECDSTIRSTAQNLSSPKHNLEDEVWNQTYSVMMKQKTSIEAANDLQFKLAEWYLPQTNAKKEQCE</sequence>
<comment type="subcellular location">
    <subcellularLocation>
        <location evidence="1">Periplasm</location>
    </subcellularLocation>
</comment>
<keyword evidence="9" id="KW-1185">Reference proteome</keyword>
<dbReference type="OrthoDB" id="5897001at2"/>
<feature type="chain" id="PRO_5001858036" description="Probable sugar-binding periplasmic protein" evidence="7">
    <location>
        <begin position="21"/>
        <end position="416"/>
    </location>
</feature>
<dbReference type="GO" id="GO:0055085">
    <property type="term" value="P:transmembrane transport"/>
    <property type="evidence" value="ECO:0007669"/>
    <property type="project" value="InterPro"/>
</dbReference>
<dbReference type="Pfam" id="PF01547">
    <property type="entry name" value="SBP_bac_1"/>
    <property type="match status" value="1"/>
</dbReference>
<protein>
    <recommendedName>
        <fullName evidence="6">Probable sugar-binding periplasmic protein</fullName>
    </recommendedName>
</protein>
<evidence type="ECO:0000256" key="4">
    <source>
        <dbReference type="ARBA" id="ARBA00022729"/>
    </source>
</evidence>
<evidence type="ECO:0000313" key="9">
    <source>
        <dbReference type="Proteomes" id="UP000032427"/>
    </source>
</evidence>
<dbReference type="PANTHER" id="PTHR43649:SF28">
    <property type="entry name" value="BINDING PROTEIN COMPONENT OF ABC SUGAR TRANSPORTER-RELATED"/>
    <property type="match status" value="1"/>
</dbReference>
<dbReference type="EMBL" id="LN554847">
    <property type="protein sequence ID" value="CED57268.1"/>
    <property type="molecule type" value="Genomic_DNA"/>
</dbReference>
<proteinExistence type="inferred from homology"/>
<dbReference type="InterPro" id="IPR006061">
    <property type="entry name" value="SBP_1_CS"/>
</dbReference>
<comment type="similarity">
    <text evidence="2">Belongs to the bacterial solute-binding protein 1 family.</text>
</comment>
<dbReference type="HOGENOM" id="CLU_031285_12_3_6"/>
<evidence type="ECO:0000256" key="5">
    <source>
        <dbReference type="ARBA" id="ARBA00049629"/>
    </source>
</evidence>
<evidence type="ECO:0000256" key="1">
    <source>
        <dbReference type="ARBA" id="ARBA00004418"/>
    </source>
</evidence>
<evidence type="ECO:0000256" key="2">
    <source>
        <dbReference type="ARBA" id="ARBA00008520"/>
    </source>
</evidence>
<evidence type="ECO:0000313" key="8">
    <source>
        <dbReference type="EMBL" id="CED57268.1"/>
    </source>
</evidence>
<dbReference type="GeneID" id="28542881"/>
<keyword evidence="4 7" id="KW-0732">Signal</keyword>
<dbReference type="Proteomes" id="UP000032427">
    <property type="component" value="Chromosome 2"/>
</dbReference>
<dbReference type="Gene3D" id="3.40.190.10">
    <property type="entry name" value="Periplasmic binding protein-like II"/>
    <property type="match status" value="2"/>
</dbReference>
<name>A0A090K0N4_9GAMM</name>
<dbReference type="SUPFAM" id="SSF53850">
    <property type="entry name" value="Periplasmic binding protein-like II"/>
    <property type="match status" value="1"/>
</dbReference>
<dbReference type="InterPro" id="IPR006059">
    <property type="entry name" value="SBP"/>
</dbReference>
<evidence type="ECO:0000256" key="3">
    <source>
        <dbReference type="ARBA" id="ARBA00022448"/>
    </source>
</evidence>
<reference evidence="9" key="1">
    <citation type="submission" date="2014-09" db="EMBL/GenBank/DDBJ databases">
        <authorList>
            <person name="Hjerde E."/>
        </authorList>
    </citation>
    <scope>NUCLEOTIDE SEQUENCE [LARGE SCALE GENOMIC DNA]</scope>
    <source>
        <strain evidence="9">06/09/139</strain>
    </source>
</reference>
<dbReference type="PATRIC" id="fig|80852.17.peg.3404"/>
<comment type="function">
    <text evidence="5">Part of a binding-protein-dependent transport system for a sugar.</text>
</comment>
<keyword evidence="3" id="KW-0813">Transport</keyword>
<dbReference type="KEGG" id="awd:AWOD_II_0628"/>
<organism evidence="8 9">
    <name type="scientific">Aliivibrio wodanis</name>
    <dbReference type="NCBI Taxonomy" id="80852"/>
    <lineage>
        <taxon>Bacteria</taxon>
        <taxon>Pseudomonadati</taxon>
        <taxon>Pseudomonadota</taxon>
        <taxon>Gammaproteobacteria</taxon>
        <taxon>Vibrionales</taxon>
        <taxon>Vibrionaceae</taxon>
        <taxon>Aliivibrio</taxon>
    </lineage>
</organism>
<evidence type="ECO:0000256" key="7">
    <source>
        <dbReference type="SAM" id="SignalP"/>
    </source>
</evidence>